<organism evidence="1">
    <name type="scientific">marine sediment metagenome</name>
    <dbReference type="NCBI Taxonomy" id="412755"/>
    <lineage>
        <taxon>unclassified sequences</taxon>
        <taxon>metagenomes</taxon>
        <taxon>ecological metagenomes</taxon>
    </lineage>
</organism>
<protein>
    <submittedName>
        <fullName evidence="1">Uncharacterized protein</fullName>
    </submittedName>
</protein>
<proteinExistence type="predicted"/>
<comment type="caution">
    <text evidence="1">The sequence shown here is derived from an EMBL/GenBank/DDBJ whole genome shotgun (WGS) entry which is preliminary data.</text>
</comment>
<gene>
    <name evidence="1" type="ORF">S03H2_59354</name>
</gene>
<dbReference type="AlphaFoldDB" id="X1JTL1"/>
<name>X1JTL1_9ZZZZ</name>
<dbReference type="EMBL" id="BARU01038162">
    <property type="protein sequence ID" value="GAH81604.1"/>
    <property type="molecule type" value="Genomic_DNA"/>
</dbReference>
<sequence>MMLVGVLLFIGFHMPQDHVQPVIASTMMSGAVAQVVT</sequence>
<accession>X1JTL1</accession>
<reference evidence="1" key="1">
    <citation type="journal article" date="2014" name="Front. Microbiol.">
        <title>High frequency of phylogenetically diverse reductive dehalogenase-homologous genes in deep subseafloor sedimentary metagenomes.</title>
        <authorList>
            <person name="Kawai M."/>
            <person name="Futagami T."/>
            <person name="Toyoda A."/>
            <person name="Takaki Y."/>
            <person name="Nishi S."/>
            <person name="Hori S."/>
            <person name="Arai W."/>
            <person name="Tsubouchi T."/>
            <person name="Morono Y."/>
            <person name="Uchiyama I."/>
            <person name="Ito T."/>
            <person name="Fujiyama A."/>
            <person name="Inagaki F."/>
            <person name="Takami H."/>
        </authorList>
    </citation>
    <scope>NUCLEOTIDE SEQUENCE</scope>
    <source>
        <strain evidence="1">Expedition CK06-06</strain>
    </source>
</reference>
<feature type="non-terminal residue" evidence="1">
    <location>
        <position position="37"/>
    </location>
</feature>
<evidence type="ECO:0000313" key="1">
    <source>
        <dbReference type="EMBL" id="GAH81604.1"/>
    </source>
</evidence>